<dbReference type="UniPathway" id="UPA00028">
    <property type="reaction ID" value="UER00004"/>
</dbReference>
<dbReference type="PANTHER" id="PTHR43765">
    <property type="entry name" value="2-DEHYDROPANTOATE 2-REDUCTASE-RELATED"/>
    <property type="match status" value="1"/>
</dbReference>
<dbReference type="Gene3D" id="1.10.1040.10">
    <property type="entry name" value="N-(1-d-carboxylethyl)-l-norvaline Dehydrogenase, domain 2"/>
    <property type="match status" value="1"/>
</dbReference>
<dbReference type="GO" id="GO:0015940">
    <property type="term" value="P:pantothenate biosynthetic process"/>
    <property type="evidence" value="ECO:0007669"/>
    <property type="project" value="UniProtKB-UniPathway"/>
</dbReference>
<dbReference type="InterPro" id="IPR013752">
    <property type="entry name" value="KPA_reductase"/>
</dbReference>
<dbReference type="AlphaFoldDB" id="A0A2T7UQE0"/>
<keyword evidence="7" id="KW-0560">Oxidoreductase</keyword>
<evidence type="ECO:0000256" key="3">
    <source>
        <dbReference type="ARBA" id="ARBA00013014"/>
    </source>
</evidence>
<evidence type="ECO:0000256" key="8">
    <source>
        <dbReference type="ARBA" id="ARBA00032024"/>
    </source>
</evidence>
<keyword evidence="6" id="KW-0521">NADP</keyword>
<keyword evidence="13" id="KW-1185">Reference proteome</keyword>
<comment type="caution">
    <text evidence="12">The sequence shown here is derived from an EMBL/GenBank/DDBJ whole genome shotgun (WGS) entry which is preliminary data.</text>
</comment>
<dbReference type="GO" id="GO:0050661">
    <property type="term" value="F:NADP binding"/>
    <property type="evidence" value="ECO:0007669"/>
    <property type="project" value="TreeGrafter"/>
</dbReference>
<dbReference type="Pfam" id="PF02558">
    <property type="entry name" value="ApbA"/>
    <property type="match status" value="1"/>
</dbReference>
<dbReference type="GO" id="GO:0008677">
    <property type="term" value="F:2-dehydropantoate 2-reductase activity"/>
    <property type="evidence" value="ECO:0007669"/>
    <property type="project" value="UniProtKB-EC"/>
</dbReference>
<dbReference type="GO" id="GO:0005737">
    <property type="term" value="C:cytoplasm"/>
    <property type="evidence" value="ECO:0007669"/>
    <property type="project" value="TreeGrafter"/>
</dbReference>
<name>A0A2T7UQE0_9RHOB</name>
<dbReference type="OrthoDB" id="9796561at2"/>
<dbReference type="Proteomes" id="UP000244810">
    <property type="component" value="Unassembled WGS sequence"/>
</dbReference>
<dbReference type="EC" id="1.1.1.169" evidence="3"/>
<dbReference type="InterPro" id="IPR013332">
    <property type="entry name" value="KPR_N"/>
</dbReference>
<proteinExistence type="inferred from homology"/>
<dbReference type="InterPro" id="IPR036291">
    <property type="entry name" value="NAD(P)-bd_dom_sf"/>
</dbReference>
<reference evidence="12 13" key="1">
    <citation type="journal article" date="2011" name="Syst. Appl. Microbiol.">
        <title>Defluviimonas denitrificans gen. nov., sp. nov., and Pararhodobacter aggregans gen. nov., sp. nov., non-phototrophic Rhodobacteraceae from the biofilter of a marine aquaculture.</title>
        <authorList>
            <person name="Foesel B.U."/>
            <person name="Drake H.L."/>
            <person name="Schramm A."/>
        </authorList>
    </citation>
    <scope>NUCLEOTIDE SEQUENCE [LARGE SCALE GENOMIC DNA]</scope>
    <source>
        <strain evidence="12 13">D1-19</strain>
    </source>
</reference>
<protein>
    <recommendedName>
        <fullName evidence="4">2-dehydropantoate 2-reductase</fullName>
        <ecNumber evidence="3">1.1.1.169</ecNumber>
    </recommendedName>
    <alternativeName>
        <fullName evidence="8">Ketopantoate reductase</fullName>
    </alternativeName>
</protein>
<dbReference type="InterPro" id="IPR050838">
    <property type="entry name" value="Ketopantoate_reductase"/>
</dbReference>
<evidence type="ECO:0000256" key="9">
    <source>
        <dbReference type="ARBA" id="ARBA00048793"/>
    </source>
</evidence>
<evidence type="ECO:0000256" key="4">
    <source>
        <dbReference type="ARBA" id="ARBA00019465"/>
    </source>
</evidence>
<gene>
    <name evidence="12" type="ORF">DDE23_14290</name>
</gene>
<feature type="domain" description="Ketopantoate reductase C-terminal" evidence="11">
    <location>
        <begin position="208"/>
        <end position="297"/>
    </location>
</feature>
<comment type="similarity">
    <text evidence="2">Belongs to the ketopantoate reductase family.</text>
</comment>
<dbReference type="SUPFAM" id="SSF48179">
    <property type="entry name" value="6-phosphogluconate dehydrogenase C-terminal domain-like"/>
    <property type="match status" value="1"/>
</dbReference>
<evidence type="ECO:0000256" key="6">
    <source>
        <dbReference type="ARBA" id="ARBA00022857"/>
    </source>
</evidence>
<evidence type="ECO:0000313" key="12">
    <source>
        <dbReference type="EMBL" id="PVE46849.1"/>
    </source>
</evidence>
<comment type="catalytic activity">
    <reaction evidence="9">
        <text>(R)-pantoate + NADP(+) = 2-dehydropantoate + NADPH + H(+)</text>
        <dbReference type="Rhea" id="RHEA:16233"/>
        <dbReference type="ChEBI" id="CHEBI:11561"/>
        <dbReference type="ChEBI" id="CHEBI:15378"/>
        <dbReference type="ChEBI" id="CHEBI:15980"/>
        <dbReference type="ChEBI" id="CHEBI:57783"/>
        <dbReference type="ChEBI" id="CHEBI:58349"/>
        <dbReference type="EC" id="1.1.1.169"/>
    </reaction>
</comment>
<evidence type="ECO:0000259" key="10">
    <source>
        <dbReference type="Pfam" id="PF02558"/>
    </source>
</evidence>
<organism evidence="12 13">
    <name type="scientific">Pararhodobacter aggregans</name>
    <dbReference type="NCBI Taxonomy" id="404875"/>
    <lineage>
        <taxon>Bacteria</taxon>
        <taxon>Pseudomonadati</taxon>
        <taxon>Pseudomonadota</taxon>
        <taxon>Alphaproteobacteria</taxon>
        <taxon>Rhodobacterales</taxon>
        <taxon>Paracoccaceae</taxon>
        <taxon>Pararhodobacter</taxon>
    </lineage>
</organism>
<dbReference type="Gene3D" id="3.40.50.720">
    <property type="entry name" value="NAD(P)-binding Rossmann-like Domain"/>
    <property type="match status" value="1"/>
</dbReference>
<sequence length="324" mass="34137">MRVIVYGMGAIGGIVAAALARSGAEVIGIARGRMLEAVRGKGLRLISPDVDVTVPVPVVAAPGDIAFRPDDAILLCMKTQDTLPALEALRLAGVRDQPVFCMQNSVANERLALRVLPNVHGITVMLPATYLTPGEVISYCSPKFGMFDIGRYPEGADQADEDLAALLTTAGFAAFADREVMRSKHGKLLLNLGNISGAAHGVATDDKALRQALQAEAEAVLHAAGIPFADVSQADPRRALYVNIKPVPGQLPMSNSTLQSLKRGGGIETDYLNGEICLLGRLHGVPTPLNDAMMDLATRMLREGIEPGGVALEQTMAALGLDGR</sequence>
<dbReference type="EMBL" id="QDDR01000007">
    <property type="protein sequence ID" value="PVE46849.1"/>
    <property type="molecule type" value="Genomic_DNA"/>
</dbReference>
<evidence type="ECO:0000313" key="13">
    <source>
        <dbReference type="Proteomes" id="UP000244810"/>
    </source>
</evidence>
<evidence type="ECO:0000256" key="5">
    <source>
        <dbReference type="ARBA" id="ARBA00022655"/>
    </source>
</evidence>
<dbReference type="InterPro" id="IPR013328">
    <property type="entry name" value="6PGD_dom2"/>
</dbReference>
<dbReference type="PANTHER" id="PTHR43765:SF2">
    <property type="entry name" value="2-DEHYDROPANTOATE 2-REDUCTASE"/>
    <property type="match status" value="1"/>
</dbReference>
<dbReference type="Pfam" id="PF08546">
    <property type="entry name" value="ApbA_C"/>
    <property type="match status" value="1"/>
</dbReference>
<feature type="domain" description="Ketopantoate reductase N-terminal" evidence="10">
    <location>
        <begin position="4"/>
        <end position="136"/>
    </location>
</feature>
<evidence type="ECO:0000259" key="11">
    <source>
        <dbReference type="Pfam" id="PF08546"/>
    </source>
</evidence>
<comment type="pathway">
    <text evidence="1">Cofactor biosynthesis; (R)-pantothenate biosynthesis; (R)-pantoate from 3-methyl-2-oxobutanoate: step 2/2.</text>
</comment>
<accession>A0A2T7UQE0</accession>
<dbReference type="SUPFAM" id="SSF51735">
    <property type="entry name" value="NAD(P)-binding Rossmann-fold domains"/>
    <property type="match status" value="1"/>
</dbReference>
<keyword evidence="5" id="KW-0566">Pantothenate biosynthesis</keyword>
<dbReference type="InterPro" id="IPR008927">
    <property type="entry name" value="6-PGluconate_DH-like_C_sf"/>
</dbReference>
<evidence type="ECO:0000256" key="2">
    <source>
        <dbReference type="ARBA" id="ARBA00007870"/>
    </source>
</evidence>
<dbReference type="RefSeq" id="WP_107752421.1">
    <property type="nucleotide sequence ID" value="NZ_QBKF01000007.1"/>
</dbReference>
<evidence type="ECO:0000256" key="7">
    <source>
        <dbReference type="ARBA" id="ARBA00023002"/>
    </source>
</evidence>
<evidence type="ECO:0000256" key="1">
    <source>
        <dbReference type="ARBA" id="ARBA00004994"/>
    </source>
</evidence>